<dbReference type="Proteomes" id="UP001158961">
    <property type="component" value="Chromosome"/>
</dbReference>
<accession>A0AAN2K6C7</accession>
<dbReference type="RefSeq" id="WP_031592800.1">
    <property type="nucleotide sequence ID" value="NZ_JBDFNQ010000001.1"/>
</dbReference>
<dbReference type="InterPro" id="IPR020000">
    <property type="entry name" value="Phage_P2_LysB"/>
</dbReference>
<evidence type="ECO:0000313" key="2">
    <source>
        <dbReference type="Proteomes" id="UP001158961"/>
    </source>
</evidence>
<organism evidence="1 2">
    <name type="scientific">Enterobacter agglomerans</name>
    <name type="common">Erwinia herbicola</name>
    <name type="synonym">Pantoea agglomerans</name>
    <dbReference type="NCBI Taxonomy" id="549"/>
    <lineage>
        <taxon>Bacteria</taxon>
        <taxon>Pseudomonadati</taxon>
        <taxon>Pseudomonadota</taxon>
        <taxon>Gammaproteobacteria</taxon>
        <taxon>Enterobacterales</taxon>
        <taxon>Erwiniaceae</taxon>
        <taxon>Pantoea</taxon>
        <taxon>Pantoea agglomerans group</taxon>
    </lineage>
</organism>
<protein>
    <submittedName>
        <fullName evidence="1">Protein lysB</fullName>
    </submittedName>
</protein>
<reference evidence="1" key="1">
    <citation type="submission" date="2022-05" db="EMBL/GenBank/DDBJ databases">
        <authorList>
            <person name="Pothier F. J."/>
        </authorList>
    </citation>
    <scope>NUCLEOTIDE SEQUENCE</scope>
    <source>
        <strain evidence="1">DAPP-PG734</strain>
    </source>
</reference>
<dbReference type="NCBIfam" id="TIGR03495">
    <property type="entry name" value="phage_LysB"/>
    <property type="match status" value="1"/>
</dbReference>
<dbReference type="EMBL" id="OW970315">
    <property type="protein sequence ID" value="CAH6303673.1"/>
    <property type="molecule type" value="Genomic_DNA"/>
</dbReference>
<proteinExistence type="predicted"/>
<gene>
    <name evidence="1" type="ORF">DAPPPG734_12940</name>
</gene>
<sequence>MTRLIALLLAVALLALGVTGWQWKVARDDLTSAQRIIGTLSAGIESRDRAIARLDADARASQKREAELRLMQGRASTAALNREMTIQRETDANPILRDWSAAALPDDVIRLHARPAFASARDYLDWVSARDKLPGAGKQP</sequence>
<dbReference type="AlphaFoldDB" id="A0AAN2K6C7"/>
<evidence type="ECO:0000313" key="1">
    <source>
        <dbReference type="EMBL" id="CAH6303673.1"/>
    </source>
</evidence>
<name>A0AAN2K6C7_ENTAG</name>